<feature type="compositionally biased region" description="Pro residues" evidence="1">
    <location>
        <begin position="126"/>
        <end position="136"/>
    </location>
</feature>
<proteinExistence type="predicted"/>
<dbReference type="Proteomes" id="UP000824540">
    <property type="component" value="Unassembled WGS sequence"/>
</dbReference>
<reference evidence="2" key="1">
    <citation type="thesis" date="2021" institute="BYU ScholarsArchive" country="Provo, UT, USA">
        <title>Applications of and Algorithms for Genome Assembly and Genomic Analyses with an Emphasis on Marine Teleosts.</title>
        <authorList>
            <person name="Pickett B.D."/>
        </authorList>
    </citation>
    <scope>NUCLEOTIDE SEQUENCE</scope>
    <source>
        <strain evidence="2">HI-2016</strain>
    </source>
</reference>
<sequence length="212" mass="23340">MLRRVRFDPDSPEETRLSVCLLRVTKRRAVRSERPPDSPLDYGQGSPGNSFLGGNKSLLKSVEEELHQSSSTSTMRPKVPPPLPPKPKAISVPSESPSGDDDGNQGTIKRFPPTTDSPSPARPASYVPPRPPPPRLPPHKRSSLGNEPSRSPSPGPVPWDPEEAEAGSFREFWELLHAPRNDDDDEEEEEEEEEEEDESKAVLSICGSARPP</sequence>
<name>A0A8T2NGJ5_9TELE</name>
<feature type="compositionally biased region" description="Basic and acidic residues" evidence="1">
    <location>
        <begin position="171"/>
        <end position="181"/>
    </location>
</feature>
<feature type="compositionally biased region" description="Acidic residues" evidence="1">
    <location>
        <begin position="182"/>
        <end position="198"/>
    </location>
</feature>
<evidence type="ECO:0000256" key="1">
    <source>
        <dbReference type="SAM" id="MobiDB-lite"/>
    </source>
</evidence>
<dbReference type="AlphaFoldDB" id="A0A8T2NGJ5"/>
<gene>
    <name evidence="2" type="ORF">JZ751_027127</name>
</gene>
<keyword evidence="3" id="KW-1185">Reference proteome</keyword>
<accession>A0A8T2NGJ5</accession>
<feature type="region of interest" description="Disordered" evidence="1">
    <location>
        <begin position="26"/>
        <end position="212"/>
    </location>
</feature>
<feature type="compositionally biased region" description="Pro residues" evidence="1">
    <location>
        <begin position="78"/>
        <end position="87"/>
    </location>
</feature>
<dbReference type="EMBL" id="JAFBMS010000074">
    <property type="protein sequence ID" value="KAG9338051.1"/>
    <property type="molecule type" value="Genomic_DNA"/>
</dbReference>
<evidence type="ECO:0000313" key="2">
    <source>
        <dbReference type="EMBL" id="KAG9338051.1"/>
    </source>
</evidence>
<protein>
    <submittedName>
        <fullName evidence="2">Uncharacterized protein</fullName>
    </submittedName>
</protein>
<comment type="caution">
    <text evidence="2">The sequence shown here is derived from an EMBL/GenBank/DDBJ whole genome shotgun (WGS) entry which is preliminary data.</text>
</comment>
<evidence type="ECO:0000313" key="3">
    <source>
        <dbReference type="Proteomes" id="UP000824540"/>
    </source>
</evidence>
<organism evidence="2 3">
    <name type="scientific">Albula glossodonta</name>
    <name type="common">roundjaw bonefish</name>
    <dbReference type="NCBI Taxonomy" id="121402"/>
    <lineage>
        <taxon>Eukaryota</taxon>
        <taxon>Metazoa</taxon>
        <taxon>Chordata</taxon>
        <taxon>Craniata</taxon>
        <taxon>Vertebrata</taxon>
        <taxon>Euteleostomi</taxon>
        <taxon>Actinopterygii</taxon>
        <taxon>Neopterygii</taxon>
        <taxon>Teleostei</taxon>
        <taxon>Albuliformes</taxon>
        <taxon>Albulidae</taxon>
        <taxon>Albula</taxon>
    </lineage>
</organism>